<feature type="compositionally biased region" description="Polar residues" evidence="19">
    <location>
        <begin position="550"/>
        <end position="576"/>
    </location>
</feature>
<keyword evidence="5 20" id="KW-0812">Transmembrane</keyword>
<keyword evidence="10" id="KW-0863">Zinc-finger</keyword>
<evidence type="ECO:0000256" key="14">
    <source>
        <dbReference type="ARBA" id="ARBA00023043"/>
    </source>
</evidence>
<feature type="transmembrane region" description="Helical" evidence="20">
    <location>
        <begin position="969"/>
        <end position="987"/>
    </location>
</feature>
<evidence type="ECO:0000256" key="7">
    <source>
        <dbReference type="ARBA" id="ARBA00022723"/>
    </source>
</evidence>
<evidence type="ECO:0000256" key="20">
    <source>
        <dbReference type="SAM" id="Phobius"/>
    </source>
</evidence>
<evidence type="ECO:0000313" key="22">
    <source>
        <dbReference type="Proteomes" id="UP001515500"/>
    </source>
</evidence>
<dbReference type="InterPro" id="IPR047139">
    <property type="entry name" value="ANKZ1/VMS1"/>
</dbReference>
<feature type="transmembrane region" description="Helical" evidence="20">
    <location>
        <begin position="1118"/>
        <end position="1138"/>
    </location>
</feature>
<reference evidence="23" key="1">
    <citation type="submission" date="2025-08" db="UniProtKB">
        <authorList>
            <consortium name="RefSeq"/>
        </authorList>
    </citation>
    <scope>IDENTIFICATION</scope>
</reference>
<evidence type="ECO:0000256" key="4">
    <source>
        <dbReference type="ARBA" id="ARBA00022490"/>
    </source>
</evidence>
<dbReference type="Gene3D" id="1.25.40.20">
    <property type="entry name" value="Ankyrin repeat-containing domain"/>
    <property type="match status" value="1"/>
</dbReference>
<gene>
    <name evidence="23" type="primary">LOC120284176</name>
</gene>
<feature type="transmembrane region" description="Helical" evidence="20">
    <location>
        <begin position="1088"/>
        <end position="1106"/>
    </location>
</feature>
<evidence type="ECO:0000256" key="10">
    <source>
        <dbReference type="ARBA" id="ARBA00022771"/>
    </source>
</evidence>
<dbReference type="InterPro" id="IPR041540">
    <property type="entry name" value="VATC"/>
</dbReference>
<dbReference type="Pfam" id="PF18716">
    <property type="entry name" value="VATC"/>
    <property type="match status" value="1"/>
</dbReference>
<keyword evidence="16 20" id="KW-0472">Membrane</keyword>
<evidence type="ECO:0000256" key="12">
    <source>
        <dbReference type="ARBA" id="ARBA00022833"/>
    </source>
</evidence>
<keyword evidence="6 18" id="KW-0540">Nuclease</keyword>
<dbReference type="Gene3D" id="1.50.10.150">
    <property type="entry name" value="Voltage-dependent anion channel"/>
    <property type="match status" value="1"/>
</dbReference>
<dbReference type="GO" id="GO:0008270">
    <property type="term" value="F:zinc ion binding"/>
    <property type="evidence" value="ECO:0007669"/>
    <property type="project" value="UniProtKB-KW"/>
</dbReference>
<dbReference type="CDD" id="cd09323">
    <property type="entry name" value="TDT_SLAC1_like"/>
    <property type="match status" value="1"/>
</dbReference>
<feature type="active site" evidence="18">
    <location>
        <position position="265"/>
    </location>
</feature>
<dbReference type="InterPro" id="IPR004695">
    <property type="entry name" value="SLAC1/Mae1/Ssu1/TehA"/>
</dbReference>
<evidence type="ECO:0000256" key="11">
    <source>
        <dbReference type="ARBA" id="ARBA00022801"/>
    </source>
</evidence>
<feature type="region of interest" description="Disordered" evidence="19">
    <location>
        <begin position="1245"/>
        <end position="1264"/>
    </location>
</feature>
<dbReference type="PANTHER" id="PTHR16036">
    <property type="entry name" value="ANKYRIN REPEAT AND ZINC FINGER DOMAIN-CONTAINING PROTEIN 1"/>
    <property type="match status" value="1"/>
</dbReference>
<dbReference type="GO" id="GO:0004519">
    <property type="term" value="F:endonuclease activity"/>
    <property type="evidence" value="ECO:0007669"/>
    <property type="project" value="UniProtKB-KW"/>
</dbReference>
<evidence type="ECO:0000256" key="5">
    <source>
        <dbReference type="ARBA" id="ARBA00022692"/>
    </source>
</evidence>
<dbReference type="InterPro" id="IPR038665">
    <property type="entry name" value="Voltage-dep_anion_channel_sf"/>
</dbReference>
<dbReference type="InterPro" id="IPR041175">
    <property type="entry name" value="VLRF1/Vms1"/>
</dbReference>
<keyword evidence="13 20" id="KW-1133">Transmembrane helix</keyword>
<evidence type="ECO:0000256" key="8">
    <source>
        <dbReference type="ARBA" id="ARBA00022737"/>
    </source>
</evidence>
<keyword evidence="15" id="KW-0175">Coiled coil</keyword>
<keyword evidence="22" id="KW-1185">Reference proteome</keyword>
<accession>A0AB40D3C8</accession>
<evidence type="ECO:0000256" key="6">
    <source>
        <dbReference type="ARBA" id="ARBA00022722"/>
    </source>
</evidence>
<dbReference type="PROSITE" id="PS50088">
    <property type="entry name" value="ANK_REPEAT"/>
    <property type="match status" value="1"/>
</dbReference>
<dbReference type="GO" id="GO:0055085">
    <property type="term" value="P:transmembrane transport"/>
    <property type="evidence" value="ECO:0007669"/>
    <property type="project" value="InterPro"/>
</dbReference>
<evidence type="ECO:0000256" key="3">
    <source>
        <dbReference type="ARBA" id="ARBA00009262"/>
    </source>
</evidence>
<feature type="compositionally biased region" description="Low complexity" evidence="19">
    <location>
        <begin position="1217"/>
        <end position="1227"/>
    </location>
</feature>
<dbReference type="Pfam" id="PF18826">
    <property type="entry name" value="bVLRF1"/>
    <property type="match status" value="1"/>
</dbReference>
<evidence type="ECO:0000313" key="23">
    <source>
        <dbReference type="RefSeq" id="XP_039146906.1"/>
    </source>
</evidence>
<dbReference type="GO" id="GO:0016020">
    <property type="term" value="C:membrane"/>
    <property type="evidence" value="ECO:0007669"/>
    <property type="project" value="UniProtKB-SubCell"/>
</dbReference>
<evidence type="ECO:0000256" key="13">
    <source>
        <dbReference type="ARBA" id="ARBA00022989"/>
    </source>
</evidence>
<dbReference type="Proteomes" id="UP001515500">
    <property type="component" value="Chromosome 19"/>
</dbReference>
<feature type="domain" description="VLRF1" evidence="21">
    <location>
        <begin position="222"/>
        <end position="363"/>
    </location>
</feature>
<keyword evidence="7" id="KW-0479">Metal-binding</keyword>
<dbReference type="InterPro" id="IPR036770">
    <property type="entry name" value="Ankyrin_rpt-contain_sf"/>
</dbReference>
<sequence>MAASERKRREPRYQSIFDLPAGFFDCSRLLRPLEIPSSISLAPRPPSPPLRAEAPAEGCVDEAFGVEGRGKETATIWTCNTCKQGFESLQDQRFHFKSDLHRLNVKLSISGKNIIKEEDFDELGGDASFEDFDISSISDSEDESEKGLCSKSNEEIKQRLFLHLQSGDTISVWRCLLMDESAHLSLDNSKSSQFGDAGCLPCMDEVDLISRLKALVCEPRNKTHLRVVLLASGGHFAGCVFDGNSIIAHKTFHRYVVRAKAGKKQSSKDATGKAAHSAGSALRRYNEAALKKDIQELLVSWKQYIQSASCIFIYAPSKNRQLLFDDEKPQLNFHEHVVRHVPLTVHRPTLKEAKRLYNHLTQITYEVNWETSVEESQMNIADGQNDNLESDEGHLDKQLKVKETSPELSSDAESSDLNLPSDAKNISFLPPENELTPLHEAARSGNAQQTLELLEQGLNPCIKDPRGRTPYMLATEKEVRNTFRRFMALNLDKWDWHAANVPSPLTKEMEETQAAKQAEKDAKRKAKAKELKKLRKAKEKAKAQAEAENTSKVSSQSQETPAPTLPKPQTKSNIKPSISKEEVQQRALTEAREKRAAAAERRIAALNAQPVSTAPAPISSPAASSATDIKCSCCNVSLAGKVPFHRYHYKYCSTSCMHVHREMLEDGAHHVGVVVDKEEEKEVEAVMEPTQNFVDVYPVQADAGERCNKLGKQPVKFRKAGAKRFDRQVSLETGVAAMAMEGKNTRNGVANKDDKRVLTRNGKSLGGEVGGEVMLNRKGDFSIFRTKSTLTKQNSLLPLRKDSEVNLQSMDVGGSTAGGQEEVENQSVPAGRYFAALRGPELDQVRDHEDILLPKDELWPFLLRFPIGCFGMCLGLGSQTILWRSLSSSPSLHFLSIPPLINLILWLFAVSLLLTISITYSLKSLFFFEAIRREYFHPVRINFFFAPWIACMFLTLGAPPSLFPHSPHPALWCSFMAPVFLLELKIYGQWLSGGKRRLCKVANPSSHLSVIGNFVGAILAAKVGWIEPAKFLFAIGLAHYLVVFVTLYQRLPTNEALPKELHPVYSMFIATPAAASLAWSSIYNQFDAIARTFFFIALFLYMSLVVRINFFRGFKFSIAWWSYTFPMTTASLATIKYAEEVPCFMSKALALSLSFMSSTMVSLLFISTLLHAFFWRSLFPNDLAIAITKKKSNNGARALGKQKSIVGKKPQEMKPWSSKQSSSSPLAALVSSSSTATATATATTITVAKNDDQQRGEIENKLSH</sequence>
<name>A0AB40D3C8_DIOCR</name>
<feature type="region of interest" description="Disordered" evidence="19">
    <location>
        <begin position="402"/>
        <end position="431"/>
    </location>
</feature>
<evidence type="ECO:0000256" key="15">
    <source>
        <dbReference type="ARBA" id="ARBA00023054"/>
    </source>
</evidence>
<keyword evidence="8" id="KW-0677">Repeat</keyword>
<dbReference type="SUPFAM" id="SSF48403">
    <property type="entry name" value="Ankyrin repeat"/>
    <property type="match status" value="1"/>
</dbReference>
<feature type="region of interest" description="Disordered" evidence="19">
    <location>
        <begin position="507"/>
        <end position="595"/>
    </location>
</feature>
<feature type="compositionally biased region" description="Basic and acidic residues" evidence="19">
    <location>
        <begin position="1249"/>
        <end position="1264"/>
    </location>
</feature>
<feature type="region of interest" description="Disordered" evidence="19">
    <location>
        <begin position="1198"/>
        <end position="1227"/>
    </location>
</feature>
<dbReference type="Pfam" id="PF03595">
    <property type="entry name" value="SLAC1"/>
    <property type="match status" value="1"/>
</dbReference>
<feature type="transmembrane region" description="Helical" evidence="20">
    <location>
        <begin position="1031"/>
        <end position="1051"/>
    </location>
</feature>
<feature type="compositionally biased region" description="Basic residues" evidence="19">
    <location>
        <begin position="523"/>
        <end position="539"/>
    </location>
</feature>
<dbReference type="GO" id="GO:0005737">
    <property type="term" value="C:cytoplasm"/>
    <property type="evidence" value="ECO:0007669"/>
    <property type="project" value="UniProtKB-SubCell"/>
</dbReference>
<evidence type="ECO:0000256" key="19">
    <source>
        <dbReference type="SAM" id="MobiDB-lite"/>
    </source>
</evidence>
<feature type="compositionally biased region" description="Polar residues" evidence="19">
    <location>
        <begin position="406"/>
        <end position="418"/>
    </location>
</feature>
<dbReference type="PROSITE" id="PS52044">
    <property type="entry name" value="VLRF1"/>
    <property type="match status" value="1"/>
</dbReference>
<dbReference type="GO" id="GO:0036503">
    <property type="term" value="P:ERAD pathway"/>
    <property type="evidence" value="ECO:0007669"/>
    <property type="project" value="TreeGrafter"/>
</dbReference>
<proteinExistence type="inferred from homology"/>
<evidence type="ECO:0000256" key="18">
    <source>
        <dbReference type="PROSITE-ProRule" id="PRU01389"/>
    </source>
</evidence>
<dbReference type="PANTHER" id="PTHR16036:SF2">
    <property type="entry name" value="TRNA ENDONUCLEASE ANKZF1"/>
    <property type="match status" value="1"/>
</dbReference>
<evidence type="ECO:0000256" key="1">
    <source>
        <dbReference type="ARBA" id="ARBA00004141"/>
    </source>
</evidence>
<dbReference type="GO" id="GO:0016787">
    <property type="term" value="F:hydrolase activity"/>
    <property type="evidence" value="ECO:0007669"/>
    <property type="project" value="UniProtKB-KW"/>
</dbReference>
<evidence type="ECO:0000259" key="21">
    <source>
        <dbReference type="PROSITE" id="PS52044"/>
    </source>
</evidence>
<dbReference type="RefSeq" id="XP_039146906.1">
    <property type="nucleotide sequence ID" value="XM_039290972.1"/>
</dbReference>
<dbReference type="AlphaFoldDB" id="A0AB40D3C8"/>
<dbReference type="InterPro" id="IPR013087">
    <property type="entry name" value="Znf_C2H2_type"/>
</dbReference>
<keyword evidence="11 18" id="KW-0378">Hydrolase</keyword>
<feature type="repeat" description="ANK" evidence="17">
    <location>
        <begin position="433"/>
        <end position="465"/>
    </location>
</feature>
<dbReference type="PROSITE" id="PS50297">
    <property type="entry name" value="ANK_REP_REGION"/>
    <property type="match status" value="1"/>
</dbReference>
<evidence type="ECO:0000256" key="2">
    <source>
        <dbReference type="ARBA" id="ARBA00004496"/>
    </source>
</evidence>
<organism evidence="22 23">
    <name type="scientific">Dioscorea cayennensis subsp. rotundata</name>
    <name type="common">White Guinea yam</name>
    <name type="synonym">Dioscorea rotundata</name>
    <dbReference type="NCBI Taxonomy" id="55577"/>
    <lineage>
        <taxon>Eukaryota</taxon>
        <taxon>Viridiplantae</taxon>
        <taxon>Streptophyta</taxon>
        <taxon>Embryophyta</taxon>
        <taxon>Tracheophyta</taxon>
        <taxon>Spermatophyta</taxon>
        <taxon>Magnoliopsida</taxon>
        <taxon>Liliopsida</taxon>
        <taxon>Dioscoreales</taxon>
        <taxon>Dioscoreaceae</taxon>
        <taxon>Dioscorea</taxon>
    </lineage>
</organism>
<evidence type="ECO:0000256" key="16">
    <source>
        <dbReference type="ARBA" id="ARBA00023136"/>
    </source>
</evidence>
<comment type="similarity">
    <text evidence="3 18">Belongs to the ANKZF1/VMS1 family.</text>
</comment>
<keyword evidence="14 17" id="KW-0040">ANK repeat</keyword>
<dbReference type="GeneID" id="120284176"/>
<dbReference type="PROSITE" id="PS00028">
    <property type="entry name" value="ZINC_FINGER_C2H2_1"/>
    <property type="match status" value="1"/>
</dbReference>
<evidence type="ECO:0000256" key="9">
    <source>
        <dbReference type="ARBA" id="ARBA00022759"/>
    </source>
</evidence>
<keyword evidence="12" id="KW-0862">Zinc</keyword>
<comment type="subcellular location">
    <subcellularLocation>
        <location evidence="2">Cytoplasm</location>
    </subcellularLocation>
    <subcellularLocation>
        <location evidence="1">Membrane</location>
        <topology evidence="1">Multi-pass membrane protein</topology>
    </subcellularLocation>
</comment>
<feature type="transmembrane region" description="Helical" evidence="20">
    <location>
        <begin position="1063"/>
        <end position="1082"/>
    </location>
</feature>
<keyword evidence="9 18" id="KW-0255">Endonuclease</keyword>
<comment type="domain">
    <text evidence="18">The VLRF1 domain mediates binding to the 60S ribosomal subunit.</text>
</comment>
<feature type="transmembrane region" description="Helical" evidence="20">
    <location>
        <begin position="1150"/>
        <end position="1174"/>
    </location>
</feature>
<feature type="compositionally biased region" description="Basic and acidic residues" evidence="19">
    <location>
        <begin position="578"/>
        <end position="595"/>
    </location>
</feature>
<feature type="transmembrane region" description="Helical" evidence="20">
    <location>
        <begin position="903"/>
        <end position="922"/>
    </location>
</feature>
<keyword evidence="4 18" id="KW-0963">Cytoplasm</keyword>
<protein>
    <submittedName>
        <fullName evidence="23">Uncharacterized protein LOC120284176</fullName>
    </submittedName>
</protein>
<feature type="transmembrane region" description="Helical" evidence="20">
    <location>
        <begin position="943"/>
        <end position="963"/>
    </location>
</feature>
<feature type="transmembrane region" description="Helical" evidence="20">
    <location>
        <begin position="1008"/>
        <end position="1025"/>
    </location>
</feature>
<dbReference type="InterPro" id="IPR002110">
    <property type="entry name" value="Ankyrin_rpt"/>
</dbReference>
<evidence type="ECO:0000256" key="17">
    <source>
        <dbReference type="PROSITE-ProRule" id="PRU00023"/>
    </source>
</evidence>